<dbReference type="OrthoDB" id="5308957at2759"/>
<evidence type="ECO:0000313" key="3">
    <source>
        <dbReference type="EMBL" id="KLU82392.1"/>
    </source>
</evidence>
<dbReference type="InterPro" id="IPR025676">
    <property type="entry name" value="Clr5_dom"/>
</dbReference>
<feature type="compositionally biased region" description="Acidic residues" evidence="1">
    <location>
        <begin position="204"/>
        <end position="213"/>
    </location>
</feature>
<evidence type="ECO:0000256" key="1">
    <source>
        <dbReference type="SAM" id="MobiDB-lite"/>
    </source>
</evidence>
<dbReference type="OMA" id="RMYKHRL"/>
<feature type="region of interest" description="Disordered" evidence="1">
    <location>
        <begin position="187"/>
        <end position="248"/>
    </location>
</feature>
<sequence length="584" mass="65053">MSETTRNLSPSRPILDLPLHCARQASTRPYGKMPARPKITVTSDGHLSPEPRKMAKSPSPSPSESLEPGTKKRALRRENWEIHRATIKRLYIDEGKKLNDIVEIMRRDYDFTANARMYKHRLSQWGLIKYNREADVQKILQLKNKRDAEGKDSHIEINGRVVDFDRVQRYLQRRKISVDEFAEESFARSRRGSKGSTSSKSAVEEEEDDDVQELDVGSATITIRTPTLASSSPTLSAFPSSPSQRSPASPMVAEEVIWDASACASELIKHLNIGELAPSPLGFSLINSVVMISELMGQQSPGPAGEYMQLASKQAEDMIRSQPHEAIVCLYEATLILAPAAPEVAALILRHAAEVSAIFLPEAHPMPHLLRKLAEVANQAVAGAAKDVHMLVETTRRAFHCHMATWERALGRTPGGSMTWWCWVRYLRSAGSRDAVDQWVHRTEEILRSAAQDDSASVSALEAGIPMEKLALLGRYEISTALAPSVYSRLERYVVAQIQRSRELRALSTQGLHEFVMASIARQAGRLAEADEYGRACVASYMAADKIECAMRIVAWMGRWAEQGFDSDACKYELIDNVFRGVQS</sequence>
<reference evidence="5" key="2">
    <citation type="submission" date="2010-05" db="EMBL/GenBank/DDBJ databases">
        <title>The genome sequence of Magnaporthe poae strain ATCC 64411.</title>
        <authorList>
            <person name="Ma L.-J."/>
            <person name="Dead R."/>
            <person name="Young S."/>
            <person name="Zeng Q."/>
            <person name="Koehrsen M."/>
            <person name="Alvarado L."/>
            <person name="Berlin A."/>
            <person name="Chapman S.B."/>
            <person name="Chen Z."/>
            <person name="Freedman E."/>
            <person name="Gellesch M."/>
            <person name="Goldberg J."/>
            <person name="Griggs A."/>
            <person name="Gujja S."/>
            <person name="Heilman E.R."/>
            <person name="Heiman D."/>
            <person name="Hepburn T."/>
            <person name="Howarth C."/>
            <person name="Jen D."/>
            <person name="Larson L."/>
            <person name="Mehta T."/>
            <person name="Neiman D."/>
            <person name="Pearson M."/>
            <person name="Roberts A."/>
            <person name="Saif S."/>
            <person name="Shea T."/>
            <person name="Shenoy N."/>
            <person name="Sisk P."/>
            <person name="Stolte C."/>
            <person name="Sykes S."/>
            <person name="Walk T."/>
            <person name="White J."/>
            <person name="Yandava C."/>
            <person name="Haas B."/>
            <person name="Nusbaum C."/>
            <person name="Birren B."/>
        </authorList>
    </citation>
    <scope>NUCLEOTIDE SEQUENCE [LARGE SCALE GENOMIC DNA]</scope>
    <source>
        <strain evidence="5">ATCC 64411 / 73-15</strain>
    </source>
</reference>
<name>A0A0C4DNS0_MAGP6</name>
<dbReference type="PANTHER" id="PTHR38788">
    <property type="entry name" value="CLR5 DOMAIN-CONTAINING PROTEIN"/>
    <property type="match status" value="1"/>
</dbReference>
<reference evidence="3" key="3">
    <citation type="submission" date="2011-03" db="EMBL/GenBank/DDBJ databases">
        <title>Annotation of Magnaporthe poae ATCC 64411.</title>
        <authorList>
            <person name="Ma L.-J."/>
            <person name="Dead R."/>
            <person name="Young S.K."/>
            <person name="Zeng Q."/>
            <person name="Gargeya S."/>
            <person name="Fitzgerald M."/>
            <person name="Haas B."/>
            <person name="Abouelleil A."/>
            <person name="Alvarado L."/>
            <person name="Arachchi H.M."/>
            <person name="Berlin A."/>
            <person name="Brown A."/>
            <person name="Chapman S.B."/>
            <person name="Chen Z."/>
            <person name="Dunbar C."/>
            <person name="Freedman E."/>
            <person name="Gearin G."/>
            <person name="Gellesch M."/>
            <person name="Goldberg J."/>
            <person name="Griggs A."/>
            <person name="Gujja S."/>
            <person name="Heiman D."/>
            <person name="Howarth C."/>
            <person name="Larson L."/>
            <person name="Lui A."/>
            <person name="MacDonald P.J.P."/>
            <person name="Mehta T."/>
            <person name="Montmayeur A."/>
            <person name="Murphy C."/>
            <person name="Neiman D."/>
            <person name="Pearson M."/>
            <person name="Priest M."/>
            <person name="Roberts A."/>
            <person name="Saif S."/>
            <person name="Shea T."/>
            <person name="Shenoy N."/>
            <person name="Sisk P."/>
            <person name="Stolte C."/>
            <person name="Sykes S."/>
            <person name="Yandava C."/>
            <person name="Wortman J."/>
            <person name="Nusbaum C."/>
            <person name="Birren B."/>
        </authorList>
    </citation>
    <scope>NUCLEOTIDE SEQUENCE</scope>
    <source>
        <strain evidence="3">ATCC 64411</strain>
    </source>
</reference>
<gene>
    <name evidence="3" type="ORF">MAPG_01464</name>
</gene>
<dbReference type="EMBL" id="GL876966">
    <property type="protein sequence ID" value="KLU82392.1"/>
    <property type="molecule type" value="Genomic_DNA"/>
</dbReference>
<reference evidence="3" key="1">
    <citation type="submission" date="2010-05" db="EMBL/GenBank/DDBJ databases">
        <title>The Genome Sequence of Magnaporthe poae strain ATCC 64411.</title>
        <authorList>
            <consortium name="The Broad Institute Genome Sequencing Platform"/>
            <consortium name="Broad Institute Genome Sequencing Center for Infectious Disease"/>
            <person name="Ma L.-J."/>
            <person name="Dead R."/>
            <person name="Young S."/>
            <person name="Zeng Q."/>
            <person name="Koehrsen M."/>
            <person name="Alvarado L."/>
            <person name="Berlin A."/>
            <person name="Chapman S.B."/>
            <person name="Chen Z."/>
            <person name="Freedman E."/>
            <person name="Gellesch M."/>
            <person name="Goldberg J."/>
            <person name="Griggs A."/>
            <person name="Gujja S."/>
            <person name="Heilman E.R."/>
            <person name="Heiman D."/>
            <person name="Hepburn T."/>
            <person name="Howarth C."/>
            <person name="Jen D."/>
            <person name="Larson L."/>
            <person name="Mehta T."/>
            <person name="Neiman D."/>
            <person name="Pearson M."/>
            <person name="Roberts A."/>
            <person name="Saif S."/>
            <person name="Shea T."/>
            <person name="Shenoy N."/>
            <person name="Sisk P."/>
            <person name="Stolte C."/>
            <person name="Sykes S."/>
            <person name="Walk T."/>
            <person name="White J."/>
            <person name="Yandava C."/>
            <person name="Haas B."/>
            <person name="Nusbaum C."/>
            <person name="Birren B."/>
        </authorList>
    </citation>
    <scope>NUCLEOTIDE SEQUENCE</scope>
    <source>
        <strain evidence="3">ATCC 64411</strain>
    </source>
</reference>
<feature type="domain" description="Clr5" evidence="2">
    <location>
        <begin position="77"/>
        <end position="127"/>
    </location>
</feature>
<reference evidence="4" key="5">
    <citation type="submission" date="2015-06" db="UniProtKB">
        <authorList>
            <consortium name="EnsemblFungi"/>
        </authorList>
    </citation>
    <scope>IDENTIFICATION</scope>
    <source>
        <strain evidence="4">ATCC 64411</strain>
    </source>
</reference>
<evidence type="ECO:0000259" key="2">
    <source>
        <dbReference type="Pfam" id="PF14420"/>
    </source>
</evidence>
<dbReference type="AlphaFoldDB" id="A0A0C4DNS0"/>
<feature type="compositionally biased region" description="Low complexity" evidence="1">
    <location>
        <begin position="225"/>
        <end position="248"/>
    </location>
</feature>
<dbReference type="STRING" id="644358.A0A0C4DNS0"/>
<evidence type="ECO:0000313" key="4">
    <source>
        <dbReference type="EnsemblFungi" id="MAPG_01464T0"/>
    </source>
</evidence>
<accession>A0A0C4DNS0</accession>
<organism evidence="4 5">
    <name type="scientific">Magnaporthiopsis poae (strain ATCC 64411 / 73-15)</name>
    <name type="common">Kentucky bluegrass fungus</name>
    <name type="synonym">Magnaporthe poae</name>
    <dbReference type="NCBI Taxonomy" id="644358"/>
    <lineage>
        <taxon>Eukaryota</taxon>
        <taxon>Fungi</taxon>
        <taxon>Dikarya</taxon>
        <taxon>Ascomycota</taxon>
        <taxon>Pezizomycotina</taxon>
        <taxon>Sordariomycetes</taxon>
        <taxon>Sordariomycetidae</taxon>
        <taxon>Magnaporthales</taxon>
        <taxon>Magnaporthaceae</taxon>
        <taxon>Magnaporthiopsis</taxon>
    </lineage>
</organism>
<dbReference type="Pfam" id="PF14420">
    <property type="entry name" value="Clr5"/>
    <property type="match status" value="1"/>
</dbReference>
<dbReference type="eggNOG" id="ENOG502RZNG">
    <property type="taxonomic scope" value="Eukaryota"/>
</dbReference>
<dbReference type="Proteomes" id="UP000011715">
    <property type="component" value="Unassembled WGS sequence"/>
</dbReference>
<dbReference type="EMBL" id="ADBL01000353">
    <property type="status" value="NOT_ANNOTATED_CDS"/>
    <property type="molecule type" value="Genomic_DNA"/>
</dbReference>
<proteinExistence type="predicted"/>
<dbReference type="PANTHER" id="PTHR38788:SF3">
    <property type="entry name" value="CLR5 DOMAIN-CONTAINING PROTEIN"/>
    <property type="match status" value="1"/>
</dbReference>
<feature type="region of interest" description="Disordered" evidence="1">
    <location>
        <begin position="1"/>
        <end position="77"/>
    </location>
</feature>
<feature type="compositionally biased region" description="Polar residues" evidence="1">
    <location>
        <begin position="1"/>
        <end position="10"/>
    </location>
</feature>
<keyword evidence="5" id="KW-1185">Reference proteome</keyword>
<evidence type="ECO:0000313" key="5">
    <source>
        <dbReference type="Proteomes" id="UP000011715"/>
    </source>
</evidence>
<reference evidence="4" key="4">
    <citation type="journal article" date="2015" name="G3 (Bethesda)">
        <title>Genome sequences of three phytopathogenic species of the Magnaporthaceae family of fungi.</title>
        <authorList>
            <person name="Okagaki L.H."/>
            <person name="Nunes C.C."/>
            <person name="Sailsbery J."/>
            <person name="Clay B."/>
            <person name="Brown D."/>
            <person name="John T."/>
            <person name="Oh Y."/>
            <person name="Young N."/>
            <person name="Fitzgerald M."/>
            <person name="Haas B.J."/>
            <person name="Zeng Q."/>
            <person name="Young S."/>
            <person name="Adiconis X."/>
            <person name="Fan L."/>
            <person name="Levin J.Z."/>
            <person name="Mitchell T.K."/>
            <person name="Okubara P.A."/>
            <person name="Farman M.L."/>
            <person name="Kohn L.M."/>
            <person name="Birren B."/>
            <person name="Ma L.-J."/>
            <person name="Dean R.A."/>
        </authorList>
    </citation>
    <scope>NUCLEOTIDE SEQUENCE</scope>
    <source>
        <strain evidence="4">ATCC 64411 / 73-15</strain>
    </source>
</reference>
<dbReference type="VEuPathDB" id="FungiDB:MAPG_01464"/>
<dbReference type="EnsemblFungi" id="MAPG_01464T0">
    <property type="protein sequence ID" value="MAPG_01464T0"/>
    <property type="gene ID" value="MAPG_01464"/>
</dbReference>
<protein>
    <recommendedName>
        <fullName evidence="2">Clr5 domain-containing protein</fullName>
    </recommendedName>
</protein>